<dbReference type="EMBL" id="HBUF01621901">
    <property type="protein sequence ID" value="CAG6781226.1"/>
    <property type="molecule type" value="Transcribed_RNA"/>
</dbReference>
<accession>A0A8D9BDU2</accession>
<dbReference type="EMBL" id="HBUF01621902">
    <property type="protein sequence ID" value="CAG6781228.1"/>
    <property type="molecule type" value="Transcribed_RNA"/>
</dbReference>
<organism evidence="1">
    <name type="scientific">Cacopsylla melanoneura</name>
    <dbReference type="NCBI Taxonomy" id="428564"/>
    <lineage>
        <taxon>Eukaryota</taxon>
        <taxon>Metazoa</taxon>
        <taxon>Ecdysozoa</taxon>
        <taxon>Arthropoda</taxon>
        <taxon>Hexapoda</taxon>
        <taxon>Insecta</taxon>
        <taxon>Pterygota</taxon>
        <taxon>Neoptera</taxon>
        <taxon>Paraneoptera</taxon>
        <taxon>Hemiptera</taxon>
        <taxon>Sternorrhyncha</taxon>
        <taxon>Psylloidea</taxon>
        <taxon>Psyllidae</taxon>
        <taxon>Psyllinae</taxon>
        <taxon>Cacopsylla</taxon>
    </lineage>
</organism>
<dbReference type="EMBL" id="HBUF01127095">
    <property type="protein sequence ID" value="CAG6643392.1"/>
    <property type="molecule type" value="Transcribed_RNA"/>
</dbReference>
<name>A0A8D9BDU2_9HEMI</name>
<reference evidence="1" key="1">
    <citation type="submission" date="2021-05" db="EMBL/GenBank/DDBJ databases">
        <authorList>
            <person name="Alioto T."/>
            <person name="Alioto T."/>
            <person name="Gomez Garrido J."/>
        </authorList>
    </citation>
    <scope>NUCLEOTIDE SEQUENCE</scope>
</reference>
<dbReference type="EMBL" id="HBUF01273252">
    <property type="protein sequence ID" value="CAG6685763.1"/>
    <property type="molecule type" value="Transcribed_RNA"/>
</dbReference>
<protein>
    <submittedName>
        <fullName evidence="1">Uncharacterized protein</fullName>
    </submittedName>
</protein>
<evidence type="ECO:0000313" key="1">
    <source>
        <dbReference type="EMBL" id="CAG6781225.1"/>
    </source>
</evidence>
<proteinExistence type="predicted"/>
<sequence length="144" mass="15979">MLPCATSQLLSRPIFSYFPPQKVLLFRVVGARFVPELLHHGAHLVCVAALVPVVFPLRGPVLFDLQRCVRPFSDVPGVRFVPIVAECARHVLNTLGRSAQLPHCVPIGFHPLTQLTLVLHCCSTFFLVLPVLPHEFAESLFPLI</sequence>
<dbReference type="AlphaFoldDB" id="A0A8D9BDU2"/>
<dbReference type="EMBL" id="HBUF01621900">
    <property type="protein sequence ID" value="CAG6781225.1"/>
    <property type="molecule type" value="Transcribed_RNA"/>
</dbReference>